<protein>
    <recommendedName>
        <fullName evidence="3">Type I-E CRISPR-associated protein Cas6/Cse3/CasE</fullName>
    </recommendedName>
</protein>
<dbReference type="Pfam" id="PF08798">
    <property type="entry name" value="CRISPR_assoc"/>
    <property type="match status" value="1"/>
</dbReference>
<name>A0A1C2I6E3_ACITH</name>
<dbReference type="EMBL" id="LWRY01000131">
    <property type="protein sequence ID" value="OCX71576.1"/>
    <property type="molecule type" value="Genomic_DNA"/>
</dbReference>
<reference evidence="1" key="1">
    <citation type="journal article" date="2016" name="Int. J. Mol. Sci.">
        <title>Comparative genomics of the extreme acidophile Acidithiobacillus thiooxidans reveals intraspecific divergence and niche adaptation.</title>
        <authorList>
            <person name="Zhang X."/>
            <person name="Feng X."/>
            <person name="Tao J."/>
            <person name="Ma L."/>
            <person name="Xiao Y."/>
            <person name="Liang Y."/>
            <person name="Liu X."/>
            <person name="Yin H."/>
        </authorList>
    </citation>
    <scope>NUCLEOTIDE SEQUENCE [LARGE SCALE GENOMIC DNA]</scope>
    <source>
        <strain evidence="1">DXS-W</strain>
    </source>
</reference>
<dbReference type="Proteomes" id="UP000095008">
    <property type="component" value="Unassembled WGS sequence"/>
</dbReference>
<evidence type="ECO:0000313" key="2">
    <source>
        <dbReference type="Proteomes" id="UP000095008"/>
    </source>
</evidence>
<accession>A0A1C2I6E3</accession>
<evidence type="ECO:0000313" key="1">
    <source>
        <dbReference type="EMBL" id="OCX71576.1"/>
    </source>
</evidence>
<dbReference type="InterPro" id="IPR010179">
    <property type="entry name" value="CRISPR-assoc_prot_Cse3"/>
</dbReference>
<dbReference type="AlphaFoldDB" id="A0A1C2I6E3"/>
<keyword evidence="2" id="KW-1185">Reference proteome</keyword>
<dbReference type="Gene3D" id="3.30.70.1210">
    <property type="entry name" value="Crispr-associated protein, domain 2"/>
    <property type="match status" value="1"/>
</dbReference>
<organism evidence="1 2">
    <name type="scientific">Acidithiobacillus thiooxidans</name>
    <name type="common">Thiobacillus thiooxidans</name>
    <dbReference type="NCBI Taxonomy" id="930"/>
    <lineage>
        <taxon>Bacteria</taxon>
        <taxon>Pseudomonadati</taxon>
        <taxon>Pseudomonadota</taxon>
        <taxon>Acidithiobacillia</taxon>
        <taxon>Acidithiobacillales</taxon>
        <taxon>Acidithiobacillaceae</taxon>
        <taxon>Acidithiobacillus</taxon>
    </lineage>
</organism>
<dbReference type="SMART" id="SM01101">
    <property type="entry name" value="CRISPR_assoc"/>
    <property type="match status" value="1"/>
</dbReference>
<dbReference type="CDD" id="cd09727">
    <property type="entry name" value="Cas6_I-E"/>
    <property type="match status" value="1"/>
</dbReference>
<proteinExistence type="predicted"/>
<comment type="caution">
    <text evidence="1">The sequence shown here is derived from an EMBL/GenBank/DDBJ whole genome shotgun (WGS) entry which is preliminary data.</text>
</comment>
<evidence type="ECO:0008006" key="3">
    <source>
        <dbReference type="Google" id="ProtNLM"/>
    </source>
</evidence>
<dbReference type="OrthoDB" id="9795689at2"/>
<dbReference type="SUPFAM" id="SSF117987">
    <property type="entry name" value="CRISPR-associated protein"/>
    <property type="match status" value="1"/>
</dbReference>
<sequence>MNEGAIAFASVLRLTRRDTRILGIKDAYSLHKVVYGLFDDIRDTPEKQGSHPSGILFVDKGGVSTHAGLVRQVLLLSTRVPHQTPQFGLVETRPISEDFLTFDHYAFTVTINPGKRDRESRKIQPIKGRESIAAWFTERCQNAWGFAVDVETLLVENIFVQTFEKEGHSVTHGGAVLKGALTVTDPIRFKKSFIQGIGRGRAFGFGLLQIVPLTA</sequence>
<dbReference type="RefSeq" id="WP_065973946.1">
    <property type="nucleotide sequence ID" value="NZ_LWRY01000131.1"/>
</dbReference>
<gene>
    <name evidence="1" type="ORF">A6M23_11585</name>
</gene>
<dbReference type="NCBIfam" id="TIGR01907">
    <property type="entry name" value="casE_Cse3"/>
    <property type="match status" value="1"/>
</dbReference>